<comment type="caution">
    <text evidence="1">The sequence shown here is derived from an EMBL/GenBank/DDBJ whole genome shotgun (WGS) entry which is preliminary data.</text>
</comment>
<evidence type="ECO:0000313" key="1">
    <source>
        <dbReference type="EMBL" id="TQF12016.1"/>
    </source>
</evidence>
<name>A0A540WSK7_9BACT</name>
<dbReference type="EMBL" id="VIFM01000159">
    <property type="protein sequence ID" value="TQF12016.1"/>
    <property type="molecule type" value="Genomic_DNA"/>
</dbReference>
<accession>A0A540WSK7</accession>
<evidence type="ECO:0000313" key="2">
    <source>
        <dbReference type="Proteomes" id="UP000315369"/>
    </source>
</evidence>
<reference evidence="1 2" key="1">
    <citation type="submission" date="2019-06" db="EMBL/GenBank/DDBJ databases">
        <authorList>
            <person name="Livingstone P."/>
            <person name="Whitworth D."/>
        </authorList>
    </citation>
    <scope>NUCLEOTIDE SEQUENCE [LARGE SCALE GENOMIC DNA]</scope>
    <source>
        <strain evidence="1 2">AM401</strain>
    </source>
</reference>
<dbReference type="RefSeq" id="WP_141646259.1">
    <property type="nucleotide sequence ID" value="NZ_VIFM01000159.1"/>
</dbReference>
<keyword evidence="2" id="KW-1185">Reference proteome</keyword>
<organism evidence="1 2">
    <name type="scientific">Myxococcus llanfairpwllgwyngyllgogerychwyrndrobwllllantysiliogogogochensis</name>
    <dbReference type="NCBI Taxonomy" id="2590453"/>
    <lineage>
        <taxon>Bacteria</taxon>
        <taxon>Pseudomonadati</taxon>
        <taxon>Myxococcota</taxon>
        <taxon>Myxococcia</taxon>
        <taxon>Myxococcales</taxon>
        <taxon>Cystobacterineae</taxon>
        <taxon>Myxococcaceae</taxon>
        <taxon>Myxococcus</taxon>
    </lineage>
</organism>
<dbReference type="AlphaFoldDB" id="A0A540WSK7"/>
<proteinExistence type="predicted"/>
<dbReference type="Proteomes" id="UP000315369">
    <property type="component" value="Unassembled WGS sequence"/>
</dbReference>
<sequence>MEVPALSPVAIAMASRQAASILLEAEGHLGKSAVLLDQVSKVSALAKEERVALAQLALQARTTRRTATSLMRHYALGVPVLPSQQAQVIT</sequence>
<gene>
    <name evidence="1" type="ORF">FJV41_31305</name>
</gene>
<protein>
    <submittedName>
        <fullName evidence="1">Uncharacterized protein</fullName>
    </submittedName>
</protein>